<evidence type="ECO:0000259" key="7">
    <source>
        <dbReference type="PROSITE" id="PS50111"/>
    </source>
</evidence>
<keyword evidence="10" id="KW-1185">Reference proteome</keyword>
<proteinExistence type="inferred from homology"/>
<comment type="similarity">
    <text evidence="4">Belongs to the methyl-accepting chemotaxis (MCP) protein family.</text>
</comment>
<dbReference type="SMART" id="SM00304">
    <property type="entry name" value="HAMP"/>
    <property type="match status" value="1"/>
</dbReference>
<dbReference type="Gene3D" id="1.10.287.950">
    <property type="entry name" value="Methyl-accepting chemotaxis protein"/>
    <property type="match status" value="1"/>
</dbReference>
<protein>
    <submittedName>
        <fullName evidence="9">Methyl-accepting chemotaxis protein</fullName>
    </submittedName>
</protein>
<evidence type="ECO:0000256" key="3">
    <source>
        <dbReference type="ARBA" id="ARBA00023224"/>
    </source>
</evidence>
<accession>A0ABV8IZF5</accession>
<evidence type="ECO:0000256" key="1">
    <source>
        <dbReference type="ARBA" id="ARBA00022692"/>
    </source>
</evidence>
<dbReference type="InterPro" id="IPR003660">
    <property type="entry name" value="HAMP_dom"/>
</dbReference>
<reference evidence="10" key="1">
    <citation type="journal article" date="2019" name="Int. J. Syst. Evol. Microbiol.">
        <title>The Global Catalogue of Microorganisms (GCM) 10K type strain sequencing project: providing services to taxonomists for standard genome sequencing and annotation.</title>
        <authorList>
            <consortium name="The Broad Institute Genomics Platform"/>
            <consortium name="The Broad Institute Genome Sequencing Center for Infectious Disease"/>
            <person name="Wu L."/>
            <person name="Ma J."/>
        </authorList>
    </citation>
    <scope>NUCLEOTIDE SEQUENCE [LARGE SCALE GENOMIC DNA]</scope>
    <source>
        <strain evidence="10">TBRC 5832</strain>
    </source>
</reference>
<feature type="domain" description="Methyl-accepting transducer" evidence="7">
    <location>
        <begin position="278"/>
        <end position="500"/>
    </location>
</feature>
<dbReference type="Proteomes" id="UP001595867">
    <property type="component" value="Unassembled WGS sequence"/>
</dbReference>
<organism evidence="9 10">
    <name type="scientific">Actinoplanes subglobosus</name>
    <dbReference type="NCBI Taxonomy" id="1547892"/>
    <lineage>
        <taxon>Bacteria</taxon>
        <taxon>Bacillati</taxon>
        <taxon>Actinomycetota</taxon>
        <taxon>Actinomycetes</taxon>
        <taxon>Micromonosporales</taxon>
        <taxon>Micromonosporaceae</taxon>
        <taxon>Actinoplanes</taxon>
    </lineage>
</organism>
<dbReference type="Pfam" id="PF00672">
    <property type="entry name" value="HAMP"/>
    <property type="match status" value="1"/>
</dbReference>
<keyword evidence="1 6" id="KW-0812">Transmembrane</keyword>
<dbReference type="PANTHER" id="PTHR32089:SF112">
    <property type="entry name" value="LYSOZYME-LIKE PROTEIN-RELATED"/>
    <property type="match status" value="1"/>
</dbReference>
<evidence type="ECO:0000256" key="4">
    <source>
        <dbReference type="ARBA" id="ARBA00029447"/>
    </source>
</evidence>
<sequence>MGNWSVRWKISSLILVSVALAAALGATALAGISRLATSSADQDQFRQATLTLARLDSMAGRINGMVNANLAFPDQTKTFLDGNTAYIKQGDAQMAELQAMPLGADDAAAVDDLEKSWRSYTDQSTALQRSLTATATKAQLYQGGETVYNVYDAFSKALGAVIESVQSKAEAAAADQDKLVTEVRWIVGLALATGLVLLAVFGWWIGRGILRPLAVAAAALRRVAERDYTVHVPVTGRDEIGRMSEAVNAAVGDIREAIGTIAGNAQSLSDASVRLTAISGDVNASSEQASGRAGTVSESSMLVNDRVREAAQGAEQMTAAIREIAGNTSQVAQIAQGAVETAQQTTAAMSKLSTSTDEIGNVIKLITSIAEQTNLLALNATIEAARAGESGKGFAVVASEVKDLAQSTARATEDIGQRIEAIQGDTTNAIEAIGRIADVINEINQYQASIAGAVEEQTATTNELSRLFDDAAHGADSINRSIEQVAATAAQTANGATSTRQAADELAGLAASLTDVVGRFKIKI</sequence>
<keyword evidence="3 5" id="KW-0807">Transducer</keyword>
<dbReference type="PROSITE" id="PS50885">
    <property type="entry name" value="HAMP"/>
    <property type="match status" value="1"/>
</dbReference>
<dbReference type="EMBL" id="JBHSBL010000020">
    <property type="protein sequence ID" value="MFC4069334.1"/>
    <property type="molecule type" value="Genomic_DNA"/>
</dbReference>
<evidence type="ECO:0000259" key="8">
    <source>
        <dbReference type="PROSITE" id="PS50885"/>
    </source>
</evidence>
<feature type="domain" description="HAMP" evidence="8">
    <location>
        <begin position="207"/>
        <end position="259"/>
    </location>
</feature>
<feature type="transmembrane region" description="Helical" evidence="6">
    <location>
        <begin position="185"/>
        <end position="205"/>
    </location>
</feature>
<evidence type="ECO:0000256" key="5">
    <source>
        <dbReference type="PROSITE-ProRule" id="PRU00284"/>
    </source>
</evidence>
<dbReference type="SMART" id="SM00283">
    <property type="entry name" value="MA"/>
    <property type="match status" value="1"/>
</dbReference>
<dbReference type="Pfam" id="PF00015">
    <property type="entry name" value="MCPsignal"/>
    <property type="match status" value="1"/>
</dbReference>
<keyword evidence="2 6" id="KW-1133">Transmembrane helix</keyword>
<gene>
    <name evidence="9" type="ORF">ACFO0C_30805</name>
</gene>
<dbReference type="CDD" id="cd06225">
    <property type="entry name" value="HAMP"/>
    <property type="match status" value="1"/>
</dbReference>
<dbReference type="PANTHER" id="PTHR32089">
    <property type="entry name" value="METHYL-ACCEPTING CHEMOTAXIS PROTEIN MCPB"/>
    <property type="match status" value="1"/>
</dbReference>
<dbReference type="InterPro" id="IPR004089">
    <property type="entry name" value="MCPsignal_dom"/>
</dbReference>
<evidence type="ECO:0000256" key="2">
    <source>
        <dbReference type="ARBA" id="ARBA00022989"/>
    </source>
</evidence>
<comment type="caution">
    <text evidence="9">The sequence shown here is derived from an EMBL/GenBank/DDBJ whole genome shotgun (WGS) entry which is preliminary data.</text>
</comment>
<dbReference type="RefSeq" id="WP_378070218.1">
    <property type="nucleotide sequence ID" value="NZ_JBHSBL010000020.1"/>
</dbReference>
<name>A0ABV8IZF5_9ACTN</name>
<dbReference type="SUPFAM" id="SSF58104">
    <property type="entry name" value="Methyl-accepting chemotaxis protein (MCP) signaling domain"/>
    <property type="match status" value="1"/>
</dbReference>
<evidence type="ECO:0000256" key="6">
    <source>
        <dbReference type="SAM" id="Phobius"/>
    </source>
</evidence>
<evidence type="ECO:0000313" key="10">
    <source>
        <dbReference type="Proteomes" id="UP001595867"/>
    </source>
</evidence>
<evidence type="ECO:0000313" key="9">
    <source>
        <dbReference type="EMBL" id="MFC4069334.1"/>
    </source>
</evidence>
<dbReference type="PROSITE" id="PS50111">
    <property type="entry name" value="CHEMOTAXIS_TRANSDUC_2"/>
    <property type="match status" value="1"/>
</dbReference>
<keyword evidence="6" id="KW-0472">Membrane</keyword>